<dbReference type="Pfam" id="PF00534">
    <property type="entry name" value="Glycos_transf_1"/>
    <property type="match status" value="1"/>
</dbReference>
<evidence type="ECO:0000259" key="2">
    <source>
        <dbReference type="Pfam" id="PF13439"/>
    </source>
</evidence>
<keyword evidence="4" id="KW-1185">Reference proteome</keyword>
<feature type="domain" description="Glycosyl transferase family 1" evidence="1">
    <location>
        <begin position="177"/>
        <end position="334"/>
    </location>
</feature>
<accession>W9VJ80</accession>
<keyword evidence="3" id="KW-0808">Transferase</keyword>
<name>W9VJ80_9GAMM</name>
<organism evidence="3 4">
    <name type="scientific">Imhoffiella purpurea</name>
    <dbReference type="NCBI Taxonomy" id="1249627"/>
    <lineage>
        <taxon>Bacteria</taxon>
        <taxon>Pseudomonadati</taxon>
        <taxon>Pseudomonadota</taxon>
        <taxon>Gammaproteobacteria</taxon>
        <taxon>Chromatiales</taxon>
        <taxon>Chromatiaceae</taxon>
        <taxon>Imhoffiella</taxon>
    </lineage>
</organism>
<dbReference type="PANTHER" id="PTHR45947:SF3">
    <property type="entry name" value="SULFOQUINOVOSYL TRANSFERASE SQD2"/>
    <property type="match status" value="1"/>
</dbReference>
<dbReference type="InterPro" id="IPR001296">
    <property type="entry name" value="Glyco_trans_1"/>
</dbReference>
<dbReference type="RefSeq" id="WP_043747829.1">
    <property type="nucleotide sequence ID" value="NZ_AONC01000002.1"/>
</dbReference>
<feature type="domain" description="Glycosyltransferase subfamily 4-like N-terminal" evidence="2">
    <location>
        <begin position="14"/>
        <end position="161"/>
    </location>
</feature>
<dbReference type="InterPro" id="IPR050194">
    <property type="entry name" value="Glycosyltransferase_grp1"/>
</dbReference>
<dbReference type="AlphaFoldDB" id="W9VJ80"/>
<protein>
    <submittedName>
        <fullName evidence="3">Glycosyl transferase, group 1 family protein</fullName>
    </submittedName>
</protein>
<dbReference type="SUPFAM" id="SSF53756">
    <property type="entry name" value="UDP-Glycosyltransferase/glycogen phosphorylase"/>
    <property type="match status" value="1"/>
</dbReference>
<dbReference type="eggNOG" id="COG0438">
    <property type="taxonomic scope" value="Bacteria"/>
</dbReference>
<gene>
    <name evidence="3" type="ORF">D779_0808</name>
</gene>
<dbReference type="GO" id="GO:0016758">
    <property type="term" value="F:hexosyltransferase activity"/>
    <property type="evidence" value="ECO:0007669"/>
    <property type="project" value="TreeGrafter"/>
</dbReference>
<proteinExistence type="predicted"/>
<dbReference type="Proteomes" id="UP000019460">
    <property type="component" value="Unassembled WGS sequence"/>
</dbReference>
<sequence length="358" mass="38697">MRVLHVEGGRHLYGGAFQVLNLLRGLAARGHRNLLACPRGCPLAAAAEPFAQVMGMPMHGDADPLMAMRLRRLIRAHEPDLIHLHSRIGADVMGGIAGRLAGVPVIHTRRVDNPEPRWLVALKYRLHDRVIAISEGIGRVLVGEGLPPDKLRLARSAVDFESYAHPCERSQAAARLGVEPEALLVGVIAQLIERKGHAVLLDALPPLFDAHPDLRVVFLGKGPLAGPLRERVEREGWTGRVVLAGFRDDLPELLPCFDLIVHPALMEGLGVSLLQASSAGVPIVASRAGGIPEAVRDGENGLLVPPGDPLALRRAIAILLSDPERRRILGQAGRALMVREFSIDAMVEANLAVYRELV</sequence>
<dbReference type="PANTHER" id="PTHR45947">
    <property type="entry name" value="SULFOQUINOVOSYL TRANSFERASE SQD2"/>
    <property type="match status" value="1"/>
</dbReference>
<comment type="caution">
    <text evidence="3">The sequence shown here is derived from an EMBL/GenBank/DDBJ whole genome shotgun (WGS) entry which is preliminary data.</text>
</comment>
<dbReference type="EMBL" id="AONC01000002">
    <property type="protein sequence ID" value="EXJ17056.1"/>
    <property type="molecule type" value="Genomic_DNA"/>
</dbReference>
<evidence type="ECO:0000313" key="4">
    <source>
        <dbReference type="Proteomes" id="UP000019460"/>
    </source>
</evidence>
<dbReference type="Gene3D" id="3.40.50.2000">
    <property type="entry name" value="Glycogen Phosphorylase B"/>
    <property type="match status" value="2"/>
</dbReference>
<dbReference type="Pfam" id="PF13439">
    <property type="entry name" value="Glyco_transf_4"/>
    <property type="match status" value="1"/>
</dbReference>
<evidence type="ECO:0000259" key="1">
    <source>
        <dbReference type="Pfam" id="PF00534"/>
    </source>
</evidence>
<dbReference type="STRING" id="1249627.D779_0808"/>
<evidence type="ECO:0000313" key="3">
    <source>
        <dbReference type="EMBL" id="EXJ17056.1"/>
    </source>
</evidence>
<reference evidence="3 4" key="1">
    <citation type="submission" date="2012-11" db="EMBL/GenBank/DDBJ databases">
        <title>Genome assembly of Thiorhodococcus sp. AK35.</title>
        <authorList>
            <person name="Nupur N."/>
            <person name="Khatri I."/>
            <person name="Subramanian S."/>
            <person name="Pinnaka A."/>
        </authorList>
    </citation>
    <scope>NUCLEOTIDE SEQUENCE [LARGE SCALE GENOMIC DNA]</scope>
    <source>
        <strain evidence="3 4">AK35</strain>
    </source>
</reference>
<dbReference type="OrthoDB" id="9805661at2"/>
<dbReference type="InterPro" id="IPR028098">
    <property type="entry name" value="Glyco_trans_4-like_N"/>
</dbReference>